<feature type="region of interest" description="Disordered" evidence="1">
    <location>
        <begin position="244"/>
        <end position="358"/>
    </location>
</feature>
<dbReference type="InterPro" id="IPR036305">
    <property type="entry name" value="RGS_sf"/>
</dbReference>
<dbReference type="eggNOG" id="ENOG502RY0F">
    <property type="taxonomic scope" value="Eukaryota"/>
</dbReference>
<proteinExistence type="predicted"/>
<dbReference type="RefSeq" id="XP_003667056.1">
    <property type="nucleotide sequence ID" value="XM_003667008.1"/>
</dbReference>
<dbReference type="EMBL" id="CP003008">
    <property type="protein sequence ID" value="AEO61811.1"/>
    <property type="molecule type" value="Genomic_DNA"/>
</dbReference>
<dbReference type="Gene3D" id="1.10.167.10">
    <property type="entry name" value="Regulator of G-protein Signalling 4, domain 2"/>
    <property type="match status" value="1"/>
</dbReference>
<feature type="region of interest" description="Disordered" evidence="1">
    <location>
        <begin position="1"/>
        <end position="66"/>
    </location>
</feature>
<dbReference type="HOGENOM" id="CLU_037891_0_0_1"/>
<dbReference type="Pfam" id="PF00615">
    <property type="entry name" value="RGS"/>
    <property type="match status" value="1"/>
</dbReference>
<dbReference type="AlphaFoldDB" id="G2QQE8"/>
<dbReference type="CDD" id="cd07440">
    <property type="entry name" value="RGS"/>
    <property type="match status" value="1"/>
</dbReference>
<dbReference type="VEuPathDB" id="FungiDB:MYCTH_2312397"/>
<evidence type="ECO:0000256" key="1">
    <source>
        <dbReference type="SAM" id="MobiDB-lite"/>
    </source>
</evidence>
<dbReference type="OrthoDB" id="10266999at2759"/>
<dbReference type="OMA" id="ECAYVLM"/>
<gene>
    <name evidence="3" type="ORF">MYCTH_2312397</name>
</gene>
<dbReference type="InterPro" id="IPR016137">
    <property type="entry name" value="RGS"/>
</dbReference>
<dbReference type="KEGG" id="mtm:MYCTH_2312397"/>
<feature type="region of interest" description="Disordered" evidence="1">
    <location>
        <begin position="197"/>
        <end position="232"/>
    </location>
</feature>
<keyword evidence="4" id="KW-1185">Reference proteome</keyword>
<evidence type="ECO:0000313" key="3">
    <source>
        <dbReference type="EMBL" id="AEO61811.1"/>
    </source>
</evidence>
<dbReference type="PANTHER" id="PTHR10845">
    <property type="entry name" value="REGULATOR OF G PROTEIN SIGNALING"/>
    <property type="match status" value="1"/>
</dbReference>
<accession>G2QQE8</accession>
<dbReference type="PROSITE" id="PS50132">
    <property type="entry name" value="RGS"/>
    <property type="match status" value="1"/>
</dbReference>
<name>G2QQE8_THET4</name>
<dbReference type="InterPro" id="IPR044926">
    <property type="entry name" value="RGS_subdomain_2"/>
</dbReference>
<evidence type="ECO:0000313" key="4">
    <source>
        <dbReference type="Proteomes" id="UP000007322"/>
    </source>
</evidence>
<protein>
    <recommendedName>
        <fullName evidence="2">RGS domain-containing protein</fullName>
    </recommendedName>
</protein>
<dbReference type="PANTHER" id="PTHR10845:SF267">
    <property type="entry name" value="REGULATOR OF G PROTEIN SIGNALING DOMAIN PROTEIN (AFU_ORTHOLOGUE AFUA_6G06860)"/>
    <property type="match status" value="1"/>
</dbReference>
<reference evidence="3 4" key="1">
    <citation type="journal article" date="2011" name="Nat. Biotechnol.">
        <title>Comparative genomic analysis of the thermophilic biomass-degrading fungi Myceliophthora thermophila and Thielavia terrestris.</title>
        <authorList>
            <person name="Berka R.M."/>
            <person name="Grigoriev I.V."/>
            <person name="Otillar R."/>
            <person name="Salamov A."/>
            <person name="Grimwood J."/>
            <person name="Reid I."/>
            <person name="Ishmael N."/>
            <person name="John T."/>
            <person name="Darmond C."/>
            <person name="Moisan M.-C."/>
            <person name="Henrissat B."/>
            <person name="Coutinho P.M."/>
            <person name="Lombard V."/>
            <person name="Natvig D.O."/>
            <person name="Lindquist E."/>
            <person name="Schmutz J."/>
            <person name="Lucas S."/>
            <person name="Harris P."/>
            <person name="Powlowski J."/>
            <person name="Bellemare A."/>
            <person name="Taylor D."/>
            <person name="Butler G."/>
            <person name="de Vries R.P."/>
            <person name="Allijn I.E."/>
            <person name="van den Brink J."/>
            <person name="Ushinsky S."/>
            <person name="Storms R."/>
            <person name="Powell A.J."/>
            <person name="Paulsen I.T."/>
            <person name="Elbourne L.D.H."/>
            <person name="Baker S.E."/>
            <person name="Magnuson J."/>
            <person name="LaBoissiere S."/>
            <person name="Clutterbuck A.J."/>
            <person name="Martinez D."/>
            <person name="Wogulis M."/>
            <person name="de Leon A.L."/>
            <person name="Rey M.W."/>
            <person name="Tsang A."/>
        </authorList>
    </citation>
    <scope>NUCLEOTIDE SEQUENCE [LARGE SCALE GENOMIC DNA]</scope>
    <source>
        <strain evidence="4">ATCC 42464 / BCRC 31852 / DSM 1799</strain>
    </source>
</reference>
<dbReference type="SMART" id="SM00315">
    <property type="entry name" value="RGS"/>
    <property type="match status" value="1"/>
</dbReference>
<feature type="domain" description="RGS" evidence="2">
    <location>
        <begin position="82"/>
        <end position="194"/>
    </location>
</feature>
<dbReference type="SUPFAM" id="SSF48097">
    <property type="entry name" value="Regulator of G-protein signaling, RGS"/>
    <property type="match status" value="1"/>
</dbReference>
<evidence type="ECO:0000259" key="2">
    <source>
        <dbReference type="PROSITE" id="PS50132"/>
    </source>
</evidence>
<organism evidence="3 4">
    <name type="scientific">Thermothelomyces thermophilus (strain ATCC 42464 / BCRC 31852 / DSM 1799)</name>
    <name type="common">Sporotrichum thermophile</name>
    <dbReference type="NCBI Taxonomy" id="573729"/>
    <lineage>
        <taxon>Eukaryota</taxon>
        <taxon>Fungi</taxon>
        <taxon>Dikarya</taxon>
        <taxon>Ascomycota</taxon>
        <taxon>Pezizomycotina</taxon>
        <taxon>Sordariomycetes</taxon>
        <taxon>Sordariomycetidae</taxon>
        <taxon>Sordariales</taxon>
        <taxon>Chaetomiaceae</taxon>
        <taxon>Thermothelomyces</taxon>
    </lineage>
</organism>
<dbReference type="GeneID" id="11509451"/>
<sequence>MPGAQRRGHATAPMPPRPISRESTQPASVLEGAEGDSIMSASRPPSLALMPPSSACSDPASPPSLRDILTNNAPPPYTLGAFTAFLSQNHCMETLEFTMDADRYSAAYSNLVGREQASGSRESNEYVSSLWKKIMSAYIVPYGHREVNLPAHVRDRLLSLSYTPVPPDPSELDEAVRIVYELMNDSVLGPFLASVTPQHDWTEDNDPRHARSRLRIPRDMSSSSDEASRSPKVGFLPMFSMPWATEPKSSTTSSSEPAERGLTDSNLNTPSPASTEPMTPPTTPPVSDWELASSPGAVHHRAASSQSSGWKRVGAKLGFGRISRSKRGHSSSATSAPPGLEEMSRREPDHPRRKTNPL</sequence>
<feature type="compositionally biased region" description="Low complexity" evidence="1">
    <location>
        <begin position="40"/>
        <end position="59"/>
    </location>
</feature>
<feature type="compositionally biased region" description="Basic and acidic residues" evidence="1">
    <location>
        <begin position="200"/>
        <end position="209"/>
    </location>
</feature>
<dbReference type="InParanoid" id="G2QQE8"/>
<dbReference type="Proteomes" id="UP000007322">
    <property type="component" value="Chromosome 7"/>
</dbReference>